<evidence type="ECO:0000256" key="5">
    <source>
        <dbReference type="ARBA" id="ARBA00023002"/>
    </source>
</evidence>
<organism evidence="9 10">
    <name type="scientific">Protea cynaroides</name>
    <dbReference type="NCBI Taxonomy" id="273540"/>
    <lineage>
        <taxon>Eukaryota</taxon>
        <taxon>Viridiplantae</taxon>
        <taxon>Streptophyta</taxon>
        <taxon>Embryophyta</taxon>
        <taxon>Tracheophyta</taxon>
        <taxon>Spermatophyta</taxon>
        <taxon>Magnoliopsida</taxon>
        <taxon>Proteales</taxon>
        <taxon>Proteaceae</taxon>
        <taxon>Protea</taxon>
    </lineage>
</organism>
<dbReference type="Proteomes" id="UP001141806">
    <property type="component" value="Unassembled WGS sequence"/>
</dbReference>
<keyword evidence="10" id="KW-1185">Reference proteome</keyword>
<dbReference type="SUPFAM" id="SSF51197">
    <property type="entry name" value="Clavaminate synthase-like"/>
    <property type="match status" value="1"/>
</dbReference>
<keyword evidence="6 7" id="KW-0408">Iron</keyword>
<dbReference type="PROSITE" id="PS51471">
    <property type="entry name" value="FE2OG_OXY"/>
    <property type="match status" value="1"/>
</dbReference>
<gene>
    <name evidence="9" type="ORF">NE237_000400</name>
</gene>
<dbReference type="EMBL" id="JAMYWD010000003">
    <property type="protein sequence ID" value="KAJ4975294.1"/>
    <property type="molecule type" value="Genomic_DNA"/>
</dbReference>
<evidence type="ECO:0000313" key="9">
    <source>
        <dbReference type="EMBL" id="KAJ4975294.1"/>
    </source>
</evidence>
<proteinExistence type="inferred from homology"/>
<dbReference type="Gene3D" id="2.60.120.330">
    <property type="entry name" value="B-lactam Antibiotic, Isopenicillin N Synthase, Chain"/>
    <property type="match status" value="1"/>
</dbReference>
<dbReference type="GO" id="GO:0009805">
    <property type="term" value="P:coumarin biosynthetic process"/>
    <property type="evidence" value="ECO:0007669"/>
    <property type="project" value="UniProtKB-ARBA"/>
</dbReference>
<dbReference type="InterPro" id="IPR026992">
    <property type="entry name" value="DIOX_N"/>
</dbReference>
<evidence type="ECO:0000259" key="8">
    <source>
        <dbReference type="PROSITE" id="PS51471"/>
    </source>
</evidence>
<evidence type="ECO:0000256" key="4">
    <source>
        <dbReference type="ARBA" id="ARBA00022964"/>
    </source>
</evidence>
<comment type="cofactor">
    <cofactor evidence="1">
        <name>L-ascorbate</name>
        <dbReference type="ChEBI" id="CHEBI:38290"/>
    </cofactor>
</comment>
<dbReference type="AlphaFoldDB" id="A0A9Q0KS44"/>
<evidence type="ECO:0000256" key="3">
    <source>
        <dbReference type="ARBA" id="ARBA00022723"/>
    </source>
</evidence>
<keyword evidence="3 7" id="KW-0479">Metal-binding</keyword>
<accession>A0A9Q0KS44</accession>
<feature type="domain" description="Fe2OG dioxygenase" evidence="8">
    <location>
        <begin position="207"/>
        <end position="310"/>
    </location>
</feature>
<evidence type="ECO:0000313" key="10">
    <source>
        <dbReference type="Proteomes" id="UP001141806"/>
    </source>
</evidence>
<dbReference type="GO" id="GO:0051213">
    <property type="term" value="F:dioxygenase activity"/>
    <property type="evidence" value="ECO:0007669"/>
    <property type="project" value="UniProtKB-KW"/>
</dbReference>
<evidence type="ECO:0000256" key="7">
    <source>
        <dbReference type="RuleBase" id="RU003682"/>
    </source>
</evidence>
<comment type="caution">
    <text evidence="9">The sequence shown here is derived from an EMBL/GenBank/DDBJ whole genome shotgun (WGS) entry which is preliminary data.</text>
</comment>
<dbReference type="InterPro" id="IPR027443">
    <property type="entry name" value="IPNS-like_sf"/>
</dbReference>
<dbReference type="Pfam" id="PF14226">
    <property type="entry name" value="DIOX_N"/>
    <property type="match status" value="1"/>
</dbReference>
<evidence type="ECO:0000256" key="2">
    <source>
        <dbReference type="ARBA" id="ARBA00008056"/>
    </source>
</evidence>
<reference evidence="9" key="1">
    <citation type="journal article" date="2023" name="Plant J.">
        <title>The genome of the king protea, Protea cynaroides.</title>
        <authorList>
            <person name="Chang J."/>
            <person name="Duong T.A."/>
            <person name="Schoeman C."/>
            <person name="Ma X."/>
            <person name="Roodt D."/>
            <person name="Barker N."/>
            <person name="Li Z."/>
            <person name="Van de Peer Y."/>
            <person name="Mizrachi E."/>
        </authorList>
    </citation>
    <scope>NUCLEOTIDE SEQUENCE</scope>
    <source>
        <tissue evidence="9">Young leaves</tissue>
    </source>
</reference>
<protein>
    <recommendedName>
        <fullName evidence="8">Fe2OG dioxygenase domain-containing protein</fullName>
    </recommendedName>
</protein>
<dbReference type="InterPro" id="IPR050231">
    <property type="entry name" value="Iron_ascorbate_oxido_reductase"/>
</dbReference>
<dbReference type="InterPro" id="IPR044861">
    <property type="entry name" value="IPNS-like_FE2OG_OXY"/>
</dbReference>
<dbReference type="PANTHER" id="PTHR47990">
    <property type="entry name" value="2-OXOGLUTARATE (2OG) AND FE(II)-DEPENDENT OXYGENASE SUPERFAMILY PROTEIN-RELATED"/>
    <property type="match status" value="1"/>
</dbReference>
<evidence type="ECO:0000256" key="6">
    <source>
        <dbReference type="ARBA" id="ARBA00023004"/>
    </source>
</evidence>
<sequence length="361" mass="40618">MAPSFSNRESLLNFIVQEGNGIKGLADSGISKVPDEFVQPPIERINKLKMKRHHIHPPIDLYQLDGPNHDQIVEVLAEAAENVGFFQVVNHGVPTQLLERLKDTAHQFFNQPTEKKVIYLKEVKSNPFVEYGSSFAPEKKEVIEWKDHLKMTYGGDAEALEYWPEECKEVALDYLKTATKMVRRILEVLLIKLGVTLNDETADAYIGSKTVTMNFYPKCPNPELTVGIGRHSDIGTLTVLLQDEVGGLFVKVEDEKDGHWIEIPPIPGALIIIIGDTLQILSNGRYKSAEHGVGTTNTQSRVSIPLFVRPQLTDWIGPLQQVVERDGVANYRQVLFDEYIKNKFEQGHVAKTIDFAKMTAT</sequence>
<evidence type="ECO:0000256" key="1">
    <source>
        <dbReference type="ARBA" id="ARBA00001961"/>
    </source>
</evidence>
<keyword evidence="4" id="KW-0223">Dioxygenase</keyword>
<dbReference type="Pfam" id="PF03171">
    <property type="entry name" value="2OG-FeII_Oxy"/>
    <property type="match status" value="1"/>
</dbReference>
<dbReference type="FunFam" id="2.60.120.330:FF:000023">
    <property type="entry name" value="Feruloyl CoA ortho-hydroxylase 1"/>
    <property type="match status" value="1"/>
</dbReference>
<dbReference type="InterPro" id="IPR005123">
    <property type="entry name" value="Oxoglu/Fe-dep_dioxygenase_dom"/>
</dbReference>
<dbReference type="GO" id="GO:0046872">
    <property type="term" value="F:metal ion binding"/>
    <property type="evidence" value="ECO:0007669"/>
    <property type="project" value="UniProtKB-KW"/>
</dbReference>
<dbReference type="OrthoDB" id="288590at2759"/>
<comment type="similarity">
    <text evidence="2 7">Belongs to the iron/ascorbate-dependent oxidoreductase family.</text>
</comment>
<name>A0A9Q0KS44_9MAGN</name>
<keyword evidence="5 7" id="KW-0560">Oxidoreductase</keyword>